<gene>
    <name evidence="3" type="ORF">BGZ97_003947</name>
</gene>
<feature type="region of interest" description="Disordered" evidence="1">
    <location>
        <begin position="204"/>
        <end position="230"/>
    </location>
</feature>
<keyword evidence="4" id="KW-1185">Reference proteome</keyword>
<accession>A0A9P6RIJ9</accession>
<comment type="caution">
    <text evidence="3">The sequence shown here is derived from an EMBL/GenBank/DDBJ whole genome shotgun (WGS) entry which is preliminary data.</text>
</comment>
<sequence>MSTSTRPYKHLLWIRIIIGIMAVTNLVVLFSGMPAFTHVKVNYNEFLDLYQVALNIIVLFACLNALCNCSFRYPSRFRLVSGSCLVAVNLVFPIFIFIKISRHDVGQGAGCSGYDSSIGMGAQQDVDSDSGPNFLKTRCYMQFMIGSLNVLMAFLLATEVGLSWRMSRDQEYLNLVEKERQEFELKELQRRQRAMLVHHYQPNLTLEHDDDTNDSRIAPRGSTEGDVLPEYQQRETAVGLGRLLDMAHFVNGEAEKVCPHPYIEREEEEEEGRDTEYMDPSPFSAEDIEAQAGRPRPPPSAEERNGGGGSRTMTGSNESEVEVAAVAVADAPMGMPPKYAP</sequence>
<dbReference type="EMBL" id="JAAAIN010000196">
    <property type="protein sequence ID" value="KAG0318319.1"/>
    <property type="molecule type" value="Genomic_DNA"/>
</dbReference>
<keyword evidence="2" id="KW-1133">Transmembrane helix</keyword>
<proteinExistence type="predicted"/>
<dbReference type="OrthoDB" id="2428063at2759"/>
<feature type="transmembrane region" description="Helical" evidence="2">
    <location>
        <begin position="79"/>
        <end position="98"/>
    </location>
</feature>
<reference evidence="3" key="1">
    <citation type="journal article" date="2020" name="Fungal Divers.">
        <title>Resolving the Mortierellaceae phylogeny through synthesis of multi-gene phylogenetics and phylogenomics.</title>
        <authorList>
            <person name="Vandepol N."/>
            <person name="Liber J."/>
            <person name="Desiro A."/>
            <person name="Na H."/>
            <person name="Kennedy M."/>
            <person name="Barry K."/>
            <person name="Grigoriev I.V."/>
            <person name="Miller A.N."/>
            <person name="O'Donnell K."/>
            <person name="Stajich J.E."/>
            <person name="Bonito G."/>
        </authorList>
    </citation>
    <scope>NUCLEOTIDE SEQUENCE</scope>
    <source>
        <strain evidence="3">NVP60</strain>
    </source>
</reference>
<organism evidence="3 4">
    <name type="scientific">Linnemannia gamsii</name>
    <dbReference type="NCBI Taxonomy" id="64522"/>
    <lineage>
        <taxon>Eukaryota</taxon>
        <taxon>Fungi</taxon>
        <taxon>Fungi incertae sedis</taxon>
        <taxon>Mucoromycota</taxon>
        <taxon>Mortierellomycotina</taxon>
        <taxon>Mortierellomycetes</taxon>
        <taxon>Mortierellales</taxon>
        <taxon>Mortierellaceae</taxon>
        <taxon>Linnemannia</taxon>
    </lineage>
</organism>
<evidence type="ECO:0000256" key="1">
    <source>
        <dbReference type="SAM" id="MobiDB-lite"/>
    </source>
</evidence>
<feature type="region of interest" description="Disordered" evidence="1">
    <location>
        <begin position="259"/>
        <end position="321"/>
    </location>
</feature>
<keyword evidence="2" id="KW-0812">Transmembrane</keyword>
<dbReference type="AlphaFoldDB" id="A0A9P6RIJ9"/>
<feature type="transmembrane region" description="Helical" evidence="2">
    <location>
        <begin position="12"/>
        <end position="37"/>
    </location>
</feature>
<dbReference type="Proteomes" id="UP000823405">
    <property type="component" value="Unassembled WGS sequence"/>
</dbReference>
<evidence type="ECO:0000256" key="2">
    <source>
        <dbReference type="SAM" id="Phobius"/>
    </source>
</evidence>
<name>A0A9P6RIJ9_9FUNG</name>
<feature type="transmembrane region" description="Helical" evidence="2">
    <location>
        <begin position="140"/>
        <end position="162"/>
    </location>
</feature>
<evidence type="ECO:0000313" key="3">
    <source>
        <dbReference type="EMBL" id="KAG0318319.1"/>
    </source>
</evidence>
<evidence type="ECO:0000313" key="4">
    <source>
        <dbReference type="Proteomes" id="UP000823405"/>
    </source>
</evidence>
<keyword evidence="2" id="KW-0472">Membrane</keyword>
<feature type="transmembrane region" description="Helical" evidence="2">
    <location>
        <begin position="49"/>
        <end position="67"/>
    </location>
</feature>
<protein>
    <submittedName>
        <fullName evidence="3">Uncharacterized protein</fullName>
    </submittedName>
</protein>